<comment type="caution">
    <text evidence="2">The sequence shown here is derived from an EMBL/GenBank/DDBJ whole genome shotgun (WGS) entry which is preliminary data.</text>
</comment>
<proteinExistence type="predicted"/>
<accession>A0AAD4R574</accession>
<feature type="transmembrane region" description="Helical" evidence="1">
    <location>
        <begin position="69"/>
        <end position="91"/>
    </location>
</feature>
<keyword evidence="1" id="KW-0472">Membrane</keyword>
<evidence type="ECO:0000256" key="1">
    <source>
        <dbReference type="SAM" id="Phobius"/>
    </source>
</evidence>
<evidence type="ECO:0000313" key="2">
    <source>
        <dbReference type="EMBL" id="KAI1716580.1"/>
    </source>
</evidence>
<reference evidence="2" key="1">
    <citation type="submission" date="2022-01" db="EMBL/GenBank/DDBJ databases">
        <title>Genome Sequence Resource for Two Populations of Ditylenchus destructor, the Migratory Endoparasitic Phytonematode.</title>
        <authorList>
            <person name="Zhang H."/>
            <person name="Lin R."/>
            <person name="Xie B."/>
        </authorList>
    </citation>
    <scope>NUCLEOTIDE SEQUENCE</scope>
    <source>
        <strain evidence="2">BazhouSP</strain>
    </source>
</reference>
<dbReference type="Proteomes" id="UP001201812">
    <property type="component" value="Unassembled WGS sequence"/>
</dbReference>
<keyword evidence="3" id="KW-1185">Reference proteome</keyword>
<gene>
    <name evidence="2" type="ORF">DdX_07643</name>
</gene>
<protein>
    <submittedName>
        <fullName evidence="2">Uncharacterized protein</fullName>
    </submittedName>
</protein>
<sequence length="93" mass="10407">MLRKSRVVYVSESISPPNASLIDTAGHVRRRRNNASFAEKSSDTKALIACSSVEENVSRKTNKFNMFSLLKAIAENLAILSCTVWLIRIYFGL</sequence>
<organism evidence="2 3">
    <name type="scientific">Ditylenchus destructor</name>
    <dbReference type="NCBI Taxonomy" id="166010"/>
    <lineage>
        <taxon>Eukaryota</taxon>
        <taxon>Metazoa</taxon>
        <taxon>Ecdysozoa</taxon>
        <taxon>Nematoda</taxon>
        <taxon>Chromadorea</taxon>
        <taxon>Rhabditida</taxon>
        <taxon>Tylenchina</taxon>
        <taxon>Tylenchomorpha</taxon>
        <taxon>Sphaerularioidea</taxon>
        <taxon>Anguinidae</taxon>
        <taxon>Anguininae</taxon>
        <taxon>Ditylenchus</taxon>
    </lineage>
</organism>
<evidence type="ECO:0000313" key="3">
    <source>
        <dbReference type="Proteomes" id="UP001201812"/>
    </source>
</evidence>
<name>A0AAD4R574_9BILA</name>
<keyword evidence="1" id="KW-0812">Transmembrane</keyword>
<dbReference type="EMBL" id="JAKKPZ010000010">
    <property type="protein sequence ID" value="KAI1716580.1"/>
    <property type="molecule type" value="Genomic_DNA"/>
</dbReference>
<keyword evidence="1" id="KW-1133">Transmembrane helix</keyword>
<dbReference type="AlphaFoldDB" id="A0AAD4R574"/>